<comment type="caution">
    <text evidence="2">The sequence shown here is derived from an EMBL/GenBank/DDBJ whole genome shotgun (WGS) entry which is preliminary data.</text>
</comment>
<evidence type="ECO:0000313" key="3">
    <source>
        <dbReference type="Proteomes" id="UP000266841"/>
    </source>
</evidence>
<accession>K0THE9</accession>
<feature type="domain" description="Peptidase C45 hydrolase" evidence="1">
    <location>
        <begin position="181"/>
        <end position="354"/>
    </location>
</feature>
<dbReference type="AlphaFoldDB" id="K0THE9"/>
<sequence length="440" mass="49499">MASSSSASPNPVLVKNEPVYDPEKDYAGGCYMKPRHIVVRGTHEEMGYELAKIARSEYGVAALPKYTNATYGTAHRAYMERNFPYMALYTKGVLSAFGLDEDDVEHDATQVTYDFSSLPAGYEGKKDDVMDFNFCTFALLPVEKTEGNRVLAARNFDLFTMNLWKGLLGVPLDENDHGFMERSVVIEKHPTDGGYKTILVGGMEMLCPWVDGMNEKGLYFTLLSDPYAIGKEGSPMSGGEMNGIAFQTLGPMILEKCSTVAEAKREILLNRVLFRFLTGHMVLVDASGDGTIFEIDVKTQQYVFTDRKAGNPMFCTNHPVSSYPDPKSFPEYKPDQEMNTFLRMDRLNDIYHNKKDTAFVNKGEGPLVHEDAMAMMDTCHCAFVDNDIAQCRDRERTVINTAADLTKREICVQFYVRDVEPIPGSNRMKDVMTKRYTFGF</sequence>
<proteinExistence type="predicted"/>
<dbReference type="InterPro" id="IPR029055">
    <property type="entry name" value="Ntn_hydrolases_N"/>
</dbReference>
<dbReference type="Gene3D" id="3.60.60.10">
    <property type="entry name" value="Penicillin V Acylase, Chain A"/>
    <property type="match status" value="1"/>
</dbReference>
<name>K0THE9_THAOC</name>
<dbReference type="SUPFAM" id="SSF56235">
    <property type="entry name" value="N-terminal nucleophile aminohydrolases (Ntn hydrolases)"/>
    <property type="match status" value="1"/>
</dbReference>
<evidence type="ECO:0000259" key="1">
    <source>
        <dbReference type="Pfam" id="PF03417"/>
    </source>
</evidence>
<keyword evidence="3" id="KW-1185">Reference proteome</keyword>
<dbReference type="EMBL" id="AGNL01001617">
    <property type="protein sequence ID" value="EJK76855.1"/>
    <property type="molecule type" value="Genomic_DNA"/>
</dbReference>
<organism evidence="2 3">
    <name type="scientific">Thalassiosira oceanica</name>
    <name type="common">Marine diatom</name>
    <dbReference type="NCBI Taxonomy" id="159749"/>
    <lineage>
        <taxon>Eukaryota</taxon>
        <taxon>Sar</taxon>
        <taxon>Stramenopiles</taxon>
        <taxon>Ochrophyta</taxon>
        <taxon>Bacillariophyta</taxon>
        <taxon>Coscinodiscophyceae</taxon>
        <taxon>Thalassiosirophycidae</taxon>
        <taxon>Thalassiosirales</taxon>
        <taxon>Thalassiosiraceae</taxon>
        <taxon>Thalassiosira</taxon>
    </lineage>
</organism>
<evidence type="ECO:0000313" key="2">
    <source>
        <dbReference type="EMBL" id="EJK76855.1"/>
    </source>
</evidence>
<reference evidence="2 3" key="1">
    <citation type="journal article" date="2012" name="Genome Biol.">
        <title>Genome and low-iron response of an oceanic diatom adapted to chronic iron limitation.</title>
        <authorList>
            <person name="Lommer M."/>
            <person name="Specht M."/>
            <person name="Roy A.S."/>
            <person name="Kraemer L."/>
            <person name="Andreson R."/>
            <person name="Gutowska M.A."/>
            <person name="Wolf J."/>
            <person name="Bergner S.V."/>
            <person name="Schilhabel M.B."/>
            <person name="Klostermeier U.C."/>
            <person name="Beiko R.G."/>
            <person name="Rosenstiel P."/>
            <person name="Hippler M."/>
            <person name="Laroche J."/>
        </authorList>
    </citation>
    <scope>NUCLEOTIDE SEQUENCE [LARGE SCALE GENOMIC DNA]</scope>
    <source>
        <strain evidence="2 3">CCMP1005</strain>
    </source>
</reference>
<protein>
    <recommendedName>
        <fullName evidence="1">Peptidase C45 hydrolase domain-containing protein</fullName>
    </recommendedName>
</protein>
<gene>
    <name evidence="2" type="ORF">THAOC_01361</name>
</gene>
<dbReference type="InterPro" id="IPR005079">
    <property type="entry name" value="Peptidase_C45_hydrolase"/>
</dbReference>
<dbReference type="Proteomes" id="UP000266841">
    <property type="component" value="Unassembled WGS sequence"/>
</dbReference>
<dbReference type="Pfam" id="PF03417">
    <property type="entry name" value="AAT"/>
    <property type="match status" value="1"/>
</dbReference>